<keyword evidence="2" id="KW-0732">Signal</keyword>
<proteinExistence type="predicted"/>
<keyword evidence="4" id="KW-1185">Reference proteome</keyword>
<evidence type="ECO:0000256" key="1">
    <source>
        <dbReference type="SAM" id="MobiDB-lite"/>
    </source>
</evidence>
<feature type="signal peptide" evidence="2">
    <location>
        <begin position="1"/>
        <end position="24"/>
    </location>
</feature>
<accession>A0ABV9U6V8</accession>
<dbReference type="RefSeq" id="WP_378260659.1">
    <property type="nucleotide sequence ID" value="NZ_JBHSIT010000009.1"/>
</dbReference>
<evidence type="ECO:0008006" key="5">
    <source>
        <dbReference type="Google" id="ProtNLM"/>
    </source>
</evidence>
<evidence type="ECO:0000256" key="2">
    <source>
        <dbReference type="SAM" id="SignalP"/>
    </source>
</evidence>
<comment type="caution">
    <text evidence="3">The sequence shown here is derived from an EMBL/GenBank/DDBJ whole genome shotgun (WGS) entry which is preliminary data.</text>
</comment>
<protein>
    <recommendedName>
        <fullName evidence="5">Secreted protein</fullName>
    </recommendedName>
</protein>
<feature type="region of interest" description="Disordered" evidence="1">
    <location>
        <begin position="173"/>
        <end position="230"/>
    </location>
</feature>
<organism evidence="3 4">
    <name type="scientific">Actinomadura gamaensis</name>
    <dbReference type="NCBI Taxonomy" id="1763541"/>
    <lineage>
        <taxon>Bacteria</taxon>
        <taxon>Bacillati</taxon>
        <taxon>Actinomycetota</taxon>
        <taxon>Actinomycetes</taxon>
        <taxon>Streptosporangiales</taxon>
        <taxon>Thermomonosporaceae</taxon>
        <taxon>Actinomadura</taxon>
    </lineage>
</organism>
<dbReference type="Proteomes" id="UP001595872">
    <property type="component" value="Unassembled WGS sequence"/>
</dbReference>
<dbReference type="EMBL" id="JBHSIT010000009">
    <property type="protein sequence ID" value="MFC4911599.1"/>
    <property type="molecule type" value="Genomic_DNA"/>
</dbReference>
<evidence type="ECO:0000313" key="3">
    <source>
        <dbReference type="EMBL" id="MFC4911599.1"/>
    </source>
</evidence>
<name>A0ABV9U6V8_9ACTN</name>
<sequence>MQLSRSSTATLAGLTAAFSMAALAAGTSPALADVGAQLSFLCTGKAGTWPVKAEVDGAVSTPGRGTRAIAFGEMKVSVKASAEDLNAMRGGDLGKSGTETPNTPTSGAVRLLVSAEADGASVDAQWPTFALTGTGSTLTGTGAVPALAGGAGRITLRATGLILVIDKEATGSRSSVSCVPTDKRPLATIDLPSGTRAPSTTPSMPGGQRPGTGAEEAGSTPECKEIPAPGVDPRYGFNSYPALDRVFKEPGRPPGVFTVTDAPRSLAYCVRAAGFSNIRKLGGAAPVAALTLLRRAVKGGVLSGEDGSFQNYREQWGYVLNETMPSRSSQLSLGFMPTTSVTDMEQVAPAGKDAAGKPYPVTGNLRTNLAPNPGLKGLTDDGTYVRALIGIRVHDVAVNGVPLSVGQGCRTKPTLLDAYSFTGNDRTGRTPIQTGSTFTGHVNIPAFSGCGTSEDLSPLLTASVSGPGNYVQFESGPWCRVLDDPSVCGSTTEPSTVTVRPGGHTTIAAGAITFMDDSGGNGITCDAMRVRMTLRAGAWQQRFLLGKSGVVDYKGCRLSVGDTVVPVHLTNSGTVVLNATTANPDGTVGMTIGGLAPIMSTKIGGQPCTIQIVTGDDLAFTLPGSYDNKTHSLTPVGPIPETFGSKTACEAAPTMSPGANVTATVPALTFTPPQQITIP</sequence>
<gene>
    <name evidence="3" type="ORF">ACFPCY_30145</name>
</gene>
<reference evidence="4" key="1">
    <citation type="journal article" date="2019" name="Int. J. Syst. Evol. Microbiol.">
        <title>The Global Catalogue of Microorganisms (GCM) 10K type strain sequencing project: providing services to taxonomists for standard genome sequencing and annotation.</title>
        <authorList>
            <consortium name="The Broad Institute Genomics Platform"/>
            <consortium name="The Broad Institute Genome Sequencing Center for Infectious Disease"/>
            <person name="Wu L."/>
            <person name="Ma J."/>
        </authorList>
    </citation>
    <scope>NUCLEOTIDE SEQUENCE [LARGE SCALE GENOMIC DNA]</scope>
    <source>
        <strain evidence="4">KLKA75</strain>
    </source>
</reference>
<feature type="chain" id="PRO_5046242115" description="Secreted protein" evidence="2">
    <location>
        <begin position="25"/>
        <end position="679"/>
    </location>
</feature>
<evidence type="ECO:0000313" key="4">
    <source>
        <dbReference type="Proteomes" id="UP001595872"/>
    </source>
</evidence>